<gene>
    <name evidence="2" type="ORF">GCU56_06240</name>
</gene>
<dbReference type="RefSeq" id="WP_163480635.1">
    <property type="nucleotide sequence ID" value="NZ_JAAGWF010000007.1"/>
</dbReference>
<dbReference type="Gene3D" id="3.30.70.100">
    <property type="match status" value="1"/>
</dbReference>
<evidence type="ECO:0000259" key="1">
    <source>
        <dbReference type="PROSITE" id="PS51725"/>
    </source>
</evidence>
<name>A0A7K3VXZ0_9ACTN</name>
<dbReference type="Pfam" id="PF03992">
    <property type="entry name" value="ABM"/>
    <property type="match status" value="1"/>
</dbReference>
<evidence type="ECO:0000313" key="2">
    <source>
        <dbReference type="EMBL" id="NEK57472.1"/>
    </source>
</evidence>
<dbReference type="Proteomes" id="UP000470246">
    <property type="component" value="Unassembled WGS sequence"/>
</dbReference>
<dbReference type="InterPro" id="IPR011008">
    <property type="entry name" value="Dimeric_a/b-barrel"/>
</dbReference>
<dbReference type="PANTHER" id="PTHR33336:SF3">
    <property type="entry name" value="ABM DOMAIN-CONTAINING PROTEIN"/>
    <property type="match status" value="1"/>
</dbReference>
<evidence type="ECO:0000313" key="3">
    <source>
        <dbReference type="Proteomes" id="UP000470246"/>
    </source>
</evidence>
<dbReference type="SUPFAM" id="SSF54909">
    <property type="entry name" value="Dimeric alpha+beta barrel"/>
    <property type="match status" value="1"/>
</dbReference>
<organism evidence="2 3">
    <name type="scientific">Geodermatophilus sabuli</name>
    <dbReference type="NCBI Taxonomy" id="1564158"/>
    <lineage>
        <taxon>Bacteria</taxon>
        <taxon>Bacillati</taxon>
        <taxon>Actinomycetota</taxon>
        <taxon>Actinomycetes</taxon>
        <taxon>Geodermatophilales</taxon>
        <taxon>Geodermatophilaceae</taxon>
        <taxon>Geodermatophilus</taxon>
    </lineage>
</organism>
<accession>A0A7K3VXZ0</accession>
<dbReference type="EMBL" id="JAAGWF010000007">
    <property type="protein sequence ID" value="NEK57472.1"/>
    <property type="molecule type" value="Genomic_DNA"/>
</dbReference>
<dbReference type="PROSITE" id="PS51725">
    <property type="entry name" value="ABM"/>
    <property type="match status" value="1"/>
</dbReference>
<keyword evidence="2" id="KW-0503">Monooxygenase</keyword>
<feature type="domain" description="ABM" evidence="1">
    <location>
        <begin position="2"/>
        <end position="91"/>
    </location>
</feature>
<dbReference type="InterPro" id="IPR007138">
    <property type="entry name" value="ABM_dom"/>
</dbReference>
<sequence length="108" mass="11942">MILIVVKFPVRPERADEWTTLAGEYARAVQAEEGNLFFEWSRSLDEPDTFVCVEGFRDADAGASHVGTDAFRGFVDRAPDLVAAQPQIIYVDAPDVSGWGPMGEIQPR</sequence>
<dbReference type="AlphaFoldDB" id="A0A7K3VXZ0"/>
<comment type="caution">
    <text evidence="2">The sequence shown here is derived from an EMBL/GenBank/DDBJ whole genome shotgun (WGS) entry which is preliminary data.</text>
</comment>
<dbReference type="GO" id="GO:0004497">
    <property type="term" value="F:monooxygenase activity"/>
    <property type="evidence" value="ECO:0007669"/>
    <property type="project" value="UniProtKB-KW"/>
</dbReference>
<reference evidence="2 3" key="1">
    <citation type="submission" date="2020-02" db="EMBL/GenBank/DDBJ databases">
        <title>Geodermatophilus sabuli CPCC 205279 I12A-02694.</title>
        <authorList>
            <person name="Jiang Z."/>
        </authorList>
    </citation>
    <scope>NUCLEOTIDE SEQUENCE [LARGE SCALE GENOMIC DNA]</scope>
    <source>
        <strain evidence="2 3">I12A-02694</strain>
    </source>
</reference>
<keyword evidence="2" id="KW-0560">Oxidoreductase</keyword>
<dbReference type="PANTHER" id="PTHR33336">
    <property type="entry name" value="QUINOL MONOOXYGENASE YGIN-RELATED"/>
    <property type="match status" value="1"/>
</dbReference>
<keyword evidence="3" id="KW-1185">Reference proteome</keyword>
<proteinExistence type="predicted"/>
<dbReference type="InterPro" id="IPR050744">
    <property type="entry name" value="AI-2_Isomerase_LsrG"/>
</dbReference>
<protein>
    <submittedName>
        <fullName evidence="2">Antibiotic biosynthesis monooxygenase</fullName>
    </submittedName>
</protein>